<proteinExistence type="predicted"/>
<evidence type="ECO:0000256" key="1">
    <source>
        <dbReference type="SAM" id="MobiDB-lite"/>
    </source>
</evidence>
<sequence>MQMQQCCGGALVTMVSSVLEWEPGFFFRAMAQFMPPEILRPCPVSRRRPCSGTESDQAEVSVPGPLTCGLIGVGLSALVSLLWRYQAPAPMGACRGHGPQARPLLRTGPLSRRRTTATRESSPQLLL</sequence>
<reference evidence="2" key="1">
    <citation type="journal article" date="2022" name="bioRxiv">
        <title>Sequencing and chromosome-scale assembly of the giantPleurodeles waltlgenome.</title>
        <authorList>
            <person name="Brown T."/>
            <person name="Elewa A."/>
            <person name="Iarovenko S."/>
            <person name="Subramanian E."/>
            <person name="Araus A.J."/>
            <person name="Petzold A."/>
            <person name="Susuki M."/>
            <person name="Suzuki K.-i.T."/>
            <person name="Hayashi T."/>
            <person name="Toyoda A."/>
            <person name="Oliveira C."/>
            <person name="Osipova E."/>
            <person name="Leigh N.D."/>
            <person name="Simon A."/>
            <person name="Yun M.H."/>
        </authorList>
    </citation>
    <scope>NUCLEOTIDE SEQUENCE</scope>
    <source>
        <strain evidence="2">20211129_DDA</strain>
        <tissue evidence="2">Liver</tissue>
    </source>
</reference>
<evidence type="ECO:0000313" key="2">
    <source>
        <dbReference type="EMBL" id="KAJ1154755.1"/>
    </source>
</evidence>
<gene>
    <name evidence="2" type="ORF">NDU88_007498</name>
</gene>
<name>A0AAV7RRZ0_PLEWA</name>
<dbReference type="AlphaFoldDB" id="A0AAV7RRZ0"/>
<comment type="caution">
    <text evidence="2">The sequence shown here is derived from an EMBL/GenBank/DDBJ whole genome shotgun (WGS) entry which is preliminary data.</text>
</comment>
<accession>A0AAV7RRZ0</accession>
<dbReference type="Proteomes" id="UP001066276">
    <property type="component" value="Chromosome 5"/>
</dbReference>
<evidence type="ECO:0000313" key="3">
    <source>
        <dbReference type="Proteomes" id="UP001066276"/>
    </source>
</evidence>
<organism evidence="2 3">
    <name type="scientific">Pleurodeles waltl</name>
    <name type="common">Iberian ribbed newt</name>
    <dbReference type="NCBI Taxonomy" id="8319"/>
    <lineage>
        <taxon>Eukaryota</taxon>
        <taxon>Metazoa</taxon>
        <taxon>Chordata</taxon>
        <taxon>Craniata</taxon>
        <taxon>Vertebrata</taxon>
        <taxon>Euteleostomi</taxon>
        <taxon>Amphibia</taxon>
        <taxon>Batrachia</taxon>
        <taxon>Caudata</taxon>
        <taxon>Salamandroidea</taxon>
        <taxon>Salamandridae</taxon>
        <taxon>Pleurodelinae</taxon>
        <taxon>Pleurodeles</taxon>
    </lineage>
</organism>
<feature type="compositionally biased region" description="Low complexity" evidence="1">
    <location>
        <begin position="118"/>
        <end position="127"/>
    </location>
</feature>
<protein>
    <submittedName>
        <fullName evidence="2">Uncharacterized protein</fullName>
    </submittedName>
</protein>
<feature type="region of interest" description="Disordered" evidence="1">
    <location>
        <begin position="92"/>
        <end position="127"/>
    </location>
</feature>
<dbReference type="EMBL" id="JANPWB010000009">
    <property type="protein sequence ID" value="KAJ1154755.1"/>
    <property type="molecule type" value="Genomic_DNA"/>
</dbReference>
<keyword evidence="3" id="KW-1185">Reference proteome</keyword>